<evidence type="ECO:0000313" key="1">
    <source>
        <dbReference type="EMBL" id="MBC8530932.1"/>
    </source>
</evidence>
<organism evidence="1 2">
    <name type="scientific">Gehongia tenuis</name>
    <dbReference type="NCBI Taxonomy" id="2763655"/>
    <lineage>
        <taxon>Bacteria</taxon>
        <taxon>Bacillati</taxon>
        <taxon>Bacillota</taxon>
        <taxon>Clostridia</taxon>
        <taxon>Christensenellales</taxon>
        <taxon>Christensenellaceae</taxon>
        <taxon>Gehongia</taxon>
    </lineage>
</organism>
<dbReference type="PIRSF" id="PIRSF016897">
    <property type="entry name" value="GlpP"/>
    <property type="match status" value="1"/>
</dbReference>
<protein>
    <submittedName>
        <fullName evidence="1">Glycerol-3-phosphate responsive antiterminator</fullName>
    </submittedName>
</protein>
<reference evidence="1" key="1">
    <citation type="submission" date="2020-08" db="EMBL/GenBank/DDBJ databases">
        <title>Genome public.</title>
        <authorList>
            <person name="Liu C."/>
            <person name="Sun Q."/>
        </authorList>
    </citation>
    <scope>NUCLEOTIDE SEQUENCE</scope>
    <source>
        <strain evidence="1">NSJ-53</strain>
    </source>
</reference>
<dbReference type="RefSeq" id="WP_249315002.1">
    <property type="nucleotide sequence ID" value="NZ_JACRSR010000001.1"/>
</dbReference>
<dbReference type="GO" id="GO:0006355">
    <property type="term" value="P:regulation of DNA-templated transcription"/>
    <property type="evidence" value="ECO:0007669"/>
    <property type="project" value="InterPro"/>
</dbReference>
<dbReference type="AlphaFoldDB" id="A0A926D3Q2"/>
<dbReference type="Gene3D" id="3.20.20.70">
    <property type="entry name" value="Aldolase class I"/>
    <property type="match status" value="1"/>
</dbReference>
<keyword evidence="2" id="KW-1185">Reference proteome</keyword>
<dbReference type="Pfam" id="PF04309">
    <property type="entry name" value="G3P_antiterm"/>
    <property type="match status" value="1"/>
</dbReference>
<dbReference type="InterPro" id="IPR013785">
    <property type="entry name" value="Aldolase_TIM"/>
</dbReference>
<dbReference type="SUPFAM" id="SSF110391">
    <property type="entry name" value="GlpP-like"/>
    <property type="match status" value="1"/>
</dbReference>
<dbReference type="InterPro" id="IPR006699">
    <property type="entry name" value="GlpP"/>
</dbReference>
<proteinExistence type="predicted"/>
<dbReference type="PANTHER" id="PTHR35787">
    <property type="entry name" value="GLYCEROL UPTAKE OPERON ANTITERMINATOR REGULATORY PROTEIN"/>
    <property type="match status" value="1"/>
</dbReference>
<name>A0A926D3Q2_9FIRM</name>
<accession>A0A926D3Q2</accession>
<dbReference type="PANTHER" id="PTHR35787:SF1">
    <property type="entry name" value="GLYCEROL UPTAKE OPERON ANTITERMINATOR REGULATORY PROTEIN"/>
    <property type="match status" value="1"/>
</dbReference>
<dbReference type="EMBL" id="JACRSR010000001">
    <property type="protein sequence ID" value="MBC8530932.1"/>
    <property type="molecule type" value="Genomic_DNA"/>
</dbReference>
<dbReference type="Proteomes" id="UP000623172">
    <property type="component" value="Unassembled WGS sequence"/>
</dbReference>
<sequence length="184" mass="19294">MTKFDRPVVAAVKDLAAAGRAAASPVRTVFILDGNILTLPDMVGVLQRGGKEVFIHMDLVGGIGRDEAGVRYVARILKPRGILTTRSSLVKCALDAGLVAVQRIFLVDSASLKSGIKQVSAAKPHLVEVMPGLVPRAISALSRELAQPIIAGGMIETLEDAAAALRAGARAISTTSETLWCSKI</sequence>
<comment type="caution">
    <text evidence="1">The sequence shown here is derived from an EMBL/GenBank/DDBJ whole genome shotgun (WGS) entry which is preliminary data.</text>
</comment>
<dbReference type="GO" id="GO:0006071">
    <property type="term" value="P:glycerol metabolic process"/>
    <property type="evidence" value="ECO:0007669"/>
    <property type="project" value="InterPro"/>
</dbReference>
<evidence type="ECO:0000313" key="2">
    <source>
        <dbReference type="Proteomes" id="UP000623172"/>
    </source>
</evidence>
<gene>
    <name evidence="1" type="ORF">H8696_03630</name>
</gene>